<dbReference type="GO" id="GO:0006631">
    <property type="term" value="P:fatty acid metabolic process"/>
    <property type="evidence" value="ECO:0007669"/>
    <property type="project" value="UniProtKB-KW"/>
</dbReference>
<evidence type="ECO:0000256" key="11">
    <source>
        <dbReference type="ARBA" id="ARBA00031195"/>
    </source>
</evidence>
<dbReference type="GO" id="GO:0008474">
    <property type="term" value="F:palmitoyl-(protein) hydrolase activity"/>
    <property type="evidence" value="ECO:0007669"/>
    <property type="project" value="UniProtKB-EC"/>
</dbReference>
<keyword evidence="14" id="KW-0687">Ribonucleoprotein</keyword>
<evidence type="ECO:0000256" key="7">
    <source>
        <dbReference type="ARBA" id="ARBA00022801"/>
    </source>
</evidence>
<evidence type="ECO:0000259" key="13">
    <source>
        <dbReference type="Pfam" id="PF02230"/>
    </source>
</evidence>
<evidence type="ECO:0000256" key="5">
    <source>
        <dbReference type="ARBA" id="ARBA00022487"/>
    </source>
</evidence>
<evidence type="ECO:0000313" key="15">
    <source>
        <dbReference type="Proteomes" id="UP000011976"/>
    </source>
</evidence>
<keyword evidence="5" id="KW-0719">Serine esterase</keyword>
<dbReference type="SUPFAM" id="SSF53474">
    <property type="entry name" value="alpha/beta-Hydrolases"/>
    <property type="match status" value="1"/>
</dbReference>
<comment type="subcellular location">
    <subcellularLocation>
        <location evidence="1">Cytoplasm</location>
    </subcellularLocation>
</comment>
<dbReference type="GO" id="GO:0052689">
    <property type="term" value="F:carboxylic ester hydrolase activity"/>
    <property type="evidence" value="ECO:0007669"/>
    <property type="project" value="UniProtKB-KW"/>
</dbReference>
<dbReference type="Proteomes" id="UP000011976">
    <property type="component" value="Unassembled WGS sequence"/>
</dbReference>
<evidence type="ECO:0000256" key="1">
    <source>
        <dbReference type="ARBA" id="ARBA00004496"/>
    </source>
</evidence>
<organism evidence="14 15">
    <name type="scientific">Pseudozyma antarctica (strain T-34)</name>
    <name type="common">Yeast</name>
    <name type="synonym">Candida antarctica</name>
    <dbReference type="NCBI Taxonomy" id="1151754"/>
    <lineage>
        <taxon>Eukaryota</taxon>
        <taxon>Fungi</taxon>
        <taxon>Dikarya</taxon>
        <taxon>Basidiomycota</taxon>
        <taxon>Ustilaginomycotina</taxon>
        <taxon>Ustilaginomycetes</taxon>
        <taxon>Ustilaginales</taxon>
        <taxon>Ustilaginaceae</taxon>
        <taxon>Moesziomyces</taxon>
    </lineage>
</organism>
<dbReference type="InterPro" id="IPR003140">
    <property type="entry name" value="PLipase/COase/thioEstase"/>
</dbReference>
<dbReference type="PANTHER" id="PTHR10655:SF17">
    <property type="entry name" value="LYSOPHOSPHOLIPASE-LIKE PROTEIN 1"/>
    <property type="match status" value="1"/>
</dbReference>
<evidence type="ECO:0000256" key="8">
    <source>
        <dbReference type="ARBA" id="ARBA00022832"/>
    </source>
</evidence>
<name>M9M0H2_PSEA3</name>
<dbReference type="Gene3D" id="3.40.50.1820">
    <property type="entry name" value="alpha/beta hydrolase"/>
    <property type="match status" value="1"/>
</dbReference>
<keyword evidence="8" id="KW-0276">Fatty acid metabolism</keyword>
<gene>
    <name evidence="14" type="ORF">PANT_9d00070</name>
</gene>
<keyword evidence="14" id="KW-0689">Ribosomal protein</keyword>
<dbReference type="InterPro" id="IPR050565">
    <property type="entry name" value="LYPA1-2/EST-like"/>
</dbReference>
<dbReference type="PANTHER" id="PTHR10655">
    <property type="entry name" value="LYSOPHOSPHOLIPASE-RELATED"/>
    <property type="match status" value="1"/>
</dbReference>
<dbReference type="Pfam" id="PF02230">
    <property type="entry name" value="Abhydrolase_2"/>
    <property type="match status" value="1"/>
</dbReference>
<sequence>MSVLKTLIINPRSGVKPTATLFFMHGLGDSSAGWSDVAQMLSQRPSLSHVRFVLPNAPIQPVTLNMGMPMPSWFDSRSSYSFLALDDLSGAEDEAGLLKSTDEIKKLIKAENDGSAQGLDGHQIPSERIVVGGFSQGGAIALLTGLTNPNAVAGVAALSTWLPLRAKIAALRAPTSKNLKVFQAHGDADQVVKYEYGQRTVSFLKNDLGLAKEDVEFRTYPRMPHSACPEEIRDLAAFLEKAIPAQ</sequence>
<dbReference type="InterPro" id="IPR029058">
    <property type="entry name" value="AB_hydrolase_fold"/>
</dbReference>
<reference evidence="15" key="1">
    <citation type="journal article" date="2013" name="Genome Announc.">
        <title>Genome sequence of the basidiomycetous yeast Pseudozyma antarctica T-34, a producer of the glycolipid biosurfactants mannosylerythritol lipids.</title>
        <authorList>
            <person name="Morita T."/>
            <person name="Koike H."/>
            <person name="Koyama Y."/>
            <person name="Hagiwara H."/>
            <person name="Ito E."/>
            <person name="Fukuoka T."/>
            <person name="Imura T."/>
            <person name="Machida M."/>
            <person name="Kitamoto D."/>
        </authorList>
    </citation>
    <scope>NUCLEOTIDE SEQUENCE [LARGE SCALE GENOMIC DNA]</scope>
    <source>
        <strain evidence="15">T-34</strain>
    </source>
</reference>
<evidence type="ECO:0000256" key="12">
    <source>
        <dbReference type="ARBA" id="ARBA00047337"/>
    </source>
</evidence>
<dbReference type="OrthoDB" id="2418081at2759"/>
<dbReference type="AlphaFoldDB" id="M9M0H2"/>
<evidence type="ECO:0000256" key="6">
    <source>
        <dbReference type="ARBA" id="ARBA00022490"/>
    </source>
</evidence>
<evidence type="ECO:0000256" key="9">
    <source>
        <dbReference type="ARBA" id="ARBA00023098"/>
    </source>
</evidence>
<protein>
    <recommendedName>
        <fullName evidence="4">Acyl-protein thioesterase 1</fullName>
        <ecNumber evidence="3">3.1.2.22</ecNumber>
    </recommendedName>
    <alternativeName>
        <fullName evidence="11">Palmitoyl-protein hydrolase</fullName>
    </alternativeName>
</protein>
<feature type="domain" description="Phospholipase/carboxylesterase/thioesterase" evidence="13">
    <location>
        <begin position="14"/>
        <end position="242"/>
    </location>
</feature>
<evidence type="ECO:0000256" key="3">
    <source>
        <dbReference type="ARBA" id="ARBA00012423"/>
    </source>
</evidence>
<keyword evidence="6" id="KW-0963">Cytoplasm</keyword>
<evidence type="ECO:0000256" key="2">
    <source>
        <dbReference type="ARBA" id="ARBA00006499"/>
    </source>
</evidence>
<comment type="similarity">
    <text evidence="2">Belongs to the AB hydrolase superfamily. AB hydrolase 2 family.</text>
</comment>
<proteinExistence type="inferred from homology"/>
<comment type="catalytic activity">
    <reaction evidence="12">
        <text>S-hexadecanoyl-L-cysteinyl-[protein] + H2O = L-cysteinyl-[protein] + hexadecanoate + H(+)</text>
        <dbReference type="Rhea" id="RHEA:19233"/>
        <dbReference type="Rhea" id="RHEA-COMP:10131"/>
        <dbReference type="Rhea" id="RHEA-COMP:11032"/>
        <dbReference type="ChEBI" id="CHEBI:7896"/>
        <dbReference type="ChEBI" id="CHEBI:15377"/>
        <dbReference type="ChEBI" id="CHEBI:15378"/>
        <dbReference type="ChEBI" id="CHEBI:29950"/>
        <dbReference type="ChEBI" id="CHEBI:74151"/>
        <dbReference type="EC" id="3.1.2.22"/>
    </reaction>
</comment>
<comment type="function">
    <text evidence="10">Hydrolyzes fatty acids from S-acylated cysteine residues in proteins with a strong preference for palmitoylated G-alpha proteins over other acyl substrates. Mediates the deacylation of G-alpha proteins such as GPA1 in vivo, but has weak or no activity toward palmitoylated Ras proteins. Has weak lysophospholipase activity in vitro; however such activity may not exist in vivo.</text>
</comment>
<evidence type="ECO:0000313" key="14">
    <source>
        <dbReference type="EMBL" id="GAC73365.1"/>
    </source>
</evidence>
<dbReference type="GO" id="GO:0005737">
    <property type="term" value="C:cytoplasm"/>
    <property type="evidence" value="ECO:0007669"/>
    <property type="project" value="UniProtKB-SubCell"/>
</dbReference>
<dbReference type="GO" id="GO:0005840">
    <property type="term" value="C:ribosome"/>
    <property type="evidence" value="ECO:0007669"/>
    <property type="project" value="UniProtKB-KW"/>
</dbReference>
<dbReference type="FunFam" id="3.40.50.1820:FF:000010">
    <property type="entry name" value="Acyl-protein thioesterase 2"/>
    <property type="match status" value="1"/>
</dbReference>
<keyword evidence="9" id="KW-0443">Lipid metabolism</keyword>
<keyword evidence="7" id="KW-0378">Hydrolase</keyword>
<dbReference type="EC" id="3.1.2.22" evidence="3"/>
<dbReference type="EMBL" id="DF196775">
    <property type="protein sequence ID" value="GAC73365.1"/>
    <property type="molecule type" value="Genomic_DNA"/>
</dbReference>
<dbReference type="STRING" id="1151754.M9M0H2"/>
<accession>M9M0H2</accession>
<evidence type="ECO:0000256" key="4">
    <source>
        <dbReference type="ARBA" id="ARBA00014923"/>
    </source>
</evidence>
<evidence type="ECO:0000256" key="10">
    <source>
        <dbReference type="ARBA" id="ARBA00029392"/>
    </source>
</evidence>